<evidence type="ECO:0000313" key="6">
    <source>
        <dbReference type="Proteomes" id="UP001652700"/>
    </source>
</evidence>
<evidence type="ECO:0000256" key="1">
    <source>
        <dbReference type="ARBA" id="ARBA00004123"/>
    </source>
</evidence>
<dbReference type="InterPro" id="IPR011989">
    <property type="entry name" value="ARM-like"/>
</dbReference>
<dbReference type="Pfam" id="PF12333">
    <property type="entry name" value="Ipi1_N"/>
    <property type="match status" value="1"/>
</dbReference>
<organism evidence="7">
    <name type="scientific">Diabrotica virgifera virgifera</name>
    <name type="common">western corn rootworm</name>
    <dbReference type="NCBI Taxonomy" id="50390"/>
    <lineage>
        <taxon>Eukaryota</taxon>
        <taxon>Metazoa</taxon>
        <taxon>Ecdysozoa</taxon>
        <taxon>Arthropoda</taxon>
        <taxon>Hexapoda</taxon>
        <taxon>Insecta</taxon>
        <taxon>Pterygota</taxon>
        <taxon>Neoptera</taxon>
        <taxon>Endopterygota</taxon>
        <taxon>Coleoptera</taxon>
        <taxon>Polyphaga</taxon>
        <taxon>Cucujiformia</taxon>
        <taxon>Chrysomeloidea</taxon>
        <taxon>Chrysomelidae</taxon>
        <taxon>Galerucinae</taxon>
        <taxon>Diabroticina</taxon>
        <taxon>Diabroticites</taxon>
        <taxon>Diabrotica</taxon>
    </lineage>
</organism>
<evidence type="ECO:0000313" key="5">
    <source>
        <dbReference type="EnsemblMetazoa" id="XP_028130573.1"/>
    </source>
</evidence>
<evidence type="ECO:0000256" key="3">
    <source>
        <dbReference type="ARBA" id="ARBA00023242"/>
    </source>
</evidence>
<proteinExistence type="inferred from homology"/>
<dbReference type="FunCoup" id="A0A6P7FAF2">
    <property type="interactions" value="549"/>
</dbReference>
<protein>
    <submittedName>
        <fullName evidence="7">Testis-expressed protein 10 homolog</fullName>
    </submittedName>
</protein>
<dbReference type="Proteomes" id="UP001652700">
    <property type="component" value="Unplaced"/>
</dbReference>
<dbReference type="RefSeq" id="XP_028130573.1">
    <property type="nucleotide sequence ID" value="XM_028274772.1"/>
</dbReference>
<reference evidence="5" key="2">
    <citation type="submission" date="2025-05" db="UniProtKB">
        <authorList>
            <consortium name="EnsemblMetazoa"/>
        </authorList>
    </citation>
    <scope>IDENTIFICATION</scope>
</reference>
<dbReference type="InterPro" id="IPR024679">
    <property type="entry name" value="Ipi1_N"/>
</dbReference>
<comment type="subcellular location">
    <subcellularLocation>
        <location evidence="1">Nucleus</location>
    </subcellularLocation>
</comment>
<comment type="similarity">
    <text evidence="2">Belongs to the IPI1/TEX10 family.</text>
</comment>
<evidence type="ECO:0000313" key="7">
    <source>
        <dbReference type="RefSeq" id="XP_028130573.1"/>
    </source>
</evidence>
<dbReference type="Gene3D" id="1.25.10.10">
    <property type="entry name" value="Leucine-rich Repeat Variant"/>
    <property type="match status" value="1"/>
</dbReference>
<dbReference type="EnsemblMetazoa" id="XM_028274772.2">
    <property type="protein sequence ID" value="XP_028130573.1"/>
    <property type="gene ID" value="LOC114326412"/>
</dbReference>
<dbReference type="SUPFAM" id="SSF48371">
    <property type="entry name" value="ARM repeat"/>
    <property type="match status" value="1"/>
</dbReference>
<dbReference type="InParanoid" id="A0A6P7FAF2"/>
<accession>A0A6P7FAF2</accession>
<reference evidence="7" key="1">
    <citation type="submission" date="2025-04" db="UniProtKB">
        <authorList>
            <consortium name="RefSeq"/>
        </authorList>
    </citation>
    <scope>IDENTIFICATION</scope>
    <source>
        <tissue evidence="7">Whole insect</tissue>
    </source>
</reference>
<dbReference type="Pfam" id="PF12755">
    <property type="entry name" value="Vac14_Fab1_bd"/>
    <property type="match status" value="1"/>
</dbReference>
<feature type="domain" description="Pre-rRNA-processing protein Ipi1 N-terminal" evidence="4">
    <location>
        <begin position="140"/>
        <end position="233"/>
    </location>
</feature>
<dbReference type="KEGG" id="dvv:114326412"/>
<dbReference type="GeneID" id="114326412"/>
<dbReference type="GO" id="GO:0071339">
    <property type="term" value="C:MLL1 complex"/>
    <property type="evidence" value="ECO:0007669"/>
    <property type="project" value="TreeGrafter"/>
</dbReference>
<dbReference type="AlphaFoldDB" id="A0A6P7FAF2"/>
<dbReference type="OrthoDB" id="361362at2759"/>
<keyword evidence="3" id="KW-0539">Nucleus</keyword>
<evidence type="ECO:0000259" key="4">
    <source>
        <dbReference type="Pfam" id="PF12333"/>
    </source>
</evidence>
<gene>
    <name evidence="7" type="primary">LOC114326412</name>
</gene>
<name>A0A6P7FAF2_DIAVI</name>
<sequence length="637" mass="73547">MGKNHRHKKNLKSDKAKVHLKQSKTKFLPKGLNETKTVYKIKPIVLSQQLVEKSTDAPLSKRNLDIKDLCSRLSHYNENVRYTACEELAKMFKQFSEEIMKNNMSEIILKICSLMTDMIKKVRTAAVKVITVVLEVIPSEKLEPFFKYFSTNMCCAMTSIHQGIQEDSLKFLDCFLVKDCGFISKTSEKLLPDFFRLISKLRSEKNIGQVLTLNLGSKMTTSTWRINVLSRLNLIFELILNNQPSKEQECVYSNAEESNTFPIYKLSFCEALNNPDWSLSYNSGSILDSYLPELIPIFYEIWMEVSPRNKVNKTIYESTDLKDEAAAIFNYIVNSTYLLWKYVQKEHAHLKDIFVSKEATMFLNNLLSGFPYDRSDKEIQLKRVKSNTHQNIDPNCVKENLIICYIYFVLNATFKRNSAKVELESIAAFLSKCLQTKNYINKTNIDHFLEFISICLGEHCSVWKKSNVDARKLLENVINFTHSIEVAETSRIKMISILADFVDNPYLSKSSGYQAWLSFLPKLLLKPKITDVEIEILLLLARKGNVSFLTGLQTNMVCILENLPSLEYSVQKKCYINSNIDVLSTLKWQTAFLFYYMKDITCPELHNLLKHLSSFISKNECNIIKEQLIRCKGNCNL</sequence>
<dbReference type="InterPro" id="IPR016024">
    <property type="entry name" value="ARM-type_fold"/>
</dbReference>
<evidence type="ECO:0000256" key="2">
    <source>
        <dbReference type="ARBA" id="ARBA00006427"/>
    </source>
</evidence>
<keyword evidence="6" id="KW-1185">Reference proteome</keyword>
<dbReference type="PANTHER" id="PTHR16056:SF2">
    <property type="entry name" value="TESTIS-EXPRESSED PROTEIN 10"/>
    <property type="match status" value="1"/>
</dbReference>
<dbReference type="PANTHER" id="PTHR16056">
    <property type="entry name" value="REGULATOR OF MICROTUBULE DYNAMICS PROTEIN"/>
    <property type="match status" value="1"/>
</dbReference>